<dbReference type="AlphaFoldDB" id="A0A1G7FXT1"/>
<dbReference type="PANTHER" id="PTHR30146">
    <property type="entry name" value="LACI-RELATED TRANSCRIPTIONAL REPRESSOR"/>
    <property type="match status" value="1"/>
</dbReference>
<evidence type="ECO:0000256" key="5">
    <source>
        <dbReference type="SAM" id="MobiDB-lite"/>
    </source>
</evidence>
<dbReference type="InterPro" id="IPR000843">
    <property type="entry name" value="HTH_LacI"/>
</dbReference>
<dbReference type="PROSITE" id="PS50932">
    <property type="entry name" value="HTH_LACI_2"/>
    <property type="match status" value="1"/>
</dbReference>
<dbReference type="SUPFAM" id="SSF53822">
    <property type="entry name" value="Periplasmic binding protein-like I"/>
    <property type="match status" value="1"/>
</dbReference>
<keyword evidence="1" id="KW-0678">Repressor</keyword>
<dbReference type="SUPFAM" id="SSF47413">
    <property type="entry name" value="lambda repressor-like DNA-binding domains"/>
    <property type="match status" value="1"/>
</dbReference>
<dbReference type="InterPro" id="IPR046335">
    <property type="entry name" value="LacI/GalR-like_sensor"/>
</dbReference>
<proteinExistence type="predicted"/>
<dbReference type="Gene3D" id="1.10.260.40">
    <property type="entry name" value="lambda repressor-like DNA-binding domains"/>
    <property type="match status" value="1"/>
</dbReference>
<dbReference type="GO" id="GO:0003700">
    <property type="term" value="F:DNA-binding transcription factor activity"/>
    <property type="evidence" value="ECO:0007669"/>
    <property type="project" value="TreeGrafter"/>
</dbReference>
<dbReference type="STRING" id="521013.SAMN04488567_2621"/>
<evidence type="ECO:0000259" key="6">
    <source>
        <dbReference type="PROSITE" id="PS50932"/>
    </source>
</evidence>
<dbReference type="EMBL" id="FNAT01000004">
    <property type="protein sequence ID" value="SDE80738.1"/>
    <property type="molecule type" value="Genomic_DNA"/>
</dbReference>
<dbReference type="InterPro" id="IPR028082">
    <property type="entry name" value="Peripla_BP_I"/>
</dbReference>
<evidence type="ECO:0000313" key="7">
    <source>
        <dbReference type="EMBL" id="SDE80738.1"/>
    </source>
</evidence>
<dbReference type="Proteomes" id="UP000198922">
    <property type="component" value="Unassembled WGS sequence"/>
</dbReference>
<dbReference type="CDD" id="cd01392">
    <property type="entry name" value="HTH_LacI"/>
    <property type="match status" value="1"/>
</dbReference>
<dbReference type="GO" id="GO:0000976">
    <property type="term" value="F:transcription cis-regulatory region binding"/>
    <property type="evidence" value="ECO:0007669"/>
    <property type="project" value="TreeGrafter"/>
</dbReference>
<dbReference type="CDD" id="cd06267">
    <property type="entry name" value="PBP1_LacI_sugar_binding-like"/>
    <property type="match status" value="1"/>
</dbReference>
<dbReference type="PANTHER" id="PTHR30146:SF148">
    <property type="entry name" value="HTH-TYPE TRANSCRIPTIONAL REPRESSOR PURR-RELATED"/>
    <property type="match status" value="1"/>
</dbReference>
<feature type="compositionally biased region" description="Polar residues" evidence="5">
    <location>
        <begin position="335"/>
        <end position="344"/>
    </location>
</feature>
<dbReference type="Gene3D" id="3.40.50.2300">
    <property type="match status" value="2"/>
</dbReference>
<dbReference type="Pfam" id="PF00356">
    <property type="entry name" value="LacI"/>
    <property type="match status" value="1"/>
</dbReference>
<feature type="region of interest" description="Disordered" evidence="5">
    <location>
        <begin position="332"/>
        <end position="351"/>
    </location>
</feature>
<feature type="domain" description="HTH lacI-type" evidence="6">
    <location>
        <begin position="8"/>
        <end position="61"/>
    </location>
</feature>
<dbReference type="SMART" id="SM00354">
    <property type="entry name" value="HTH_LACI"/>
    <property type="match status" value="1"/>
</dbReference>
<evidence type="ECO:0000256" key="4">
    <source>
        <dbReference type="ARBA" id="ARBA00023163"/>
    </source>
</evidence>
<evidence type="ECO:0000256" key="3">
    <source>
        <dbReference type="ARBA" id="ARBA00023125"/>
    </source>
</evidence>
<accession>A0A1G7FXT1</accession>
<dbReference type="InterPro" id="IPR010982">
    <property type="entry name" value="Lambda_DNA-bd_dom_sf"/>
</dbReference>
<evidence type="ECO:0000256" key="2">
    <source>
        <dbReference type="ARBA" id="ARBA00023015"/>
    </source>
</evidence>
<keyword evidence="8" id="KW-1185">Reference proteome</keyword>
<keyword evidence="2" id="KW-0805">Transcription regulation</keyword>
<keyword evidence="3" id="KW-0238">DNA-binding</keyword>
<organism evidence="7 8">
    <name type="scientific">Limimaricola pyoseonensis</name>
    <dbReference type="NCBI Taxonomy" id="521013"/>
    <lineage>
        <taxon>Bacteria</taxon>
        <taxon>Pseudomonadati</taxon>
        <taxon>Pseudomonadota</taxon>
        <taxon>Alphaproteobacteria</taxon>
        <taxon>Rhodobacterales</taxon>
        <taxon>Paracoccaceae</taxon>
        <taxon>Limimaricola</taxon>
    </lineage>
</organism>
<name>A0A1G7FXT1_9RHOB</name>
<dbReference type="OrthoDB" id="8433438at2"/>
<keyword evidence="4" id="KW-0804">Transcription</keyword>
<protein>
    <submittedName>
        <fullName evidence="7">Transcriptional regulator, LacI family</fullName>
    </submittedName>
</protein>
<evidence type="ECO:0000313" key="8">
    <source>
        <dbReference type="Proteomes" id="UP000198922"/>
    </source>
</evidence>
<sequence length="351" mass="38397">MSARSRHSLKDVARAADVSVATVSRYLNGQLELPAATRDRIDEAVRRLDYRPNPHARRLSLGRSDTLALIIPDIANPFFARLAAAMEQAAAARGVMVTLHATMNRAERELAALDLASRNHVDGLVFVTNHMPPPEVAALINSFPRAVILDEDVRGAVAPRLMCDNEMGGVLAGRALYRAGHRRVAYIGGREDLFSTSARLAGLKRGMEGIAPARSYVHDHAAASGRELAQRFLQDGGEATALFVGSDELLVGVLDVFRERGVRVPDDHSIISFDNVRSLHLFDPAITAVEQPVDSLGRRAVELLLEGDWDAPGFRQTLELLPVTLVERASVRAPANNNKSVRPHNQQREKQ</sequence>
<gene>
    <name evidence="7" type="ORF">SAMN04488567_2621</name>
</gene>
<dbReference type="Pfam" id="PF13377">
    <property type="entry name" value="Peripla_BP_3"/>
    <property type="match status" value="1"/>
</dbReference>
<reference evidence="8" key="1">
    <citation type="submission" date="2016-10" db="EMBL/GenBank/DDBJ databases">
        <authorList>
            <person name="Varghese N."/>
            <person name="Submissions S."/>
        </authorList>
    </citation>
    <scope>NUCLEOTIDE SEQUENCE [LARGE SCALE GENOMIC DNA]</scope>
    <source>
        <strain evidence="8">DSM 21424</strain>
    </source>
</reference>
<dbReference type="PROSITE" id="PS00356">
    <property type="entry name" value="HTH_LACI_1"/>
    <property type="match status" value="1"/>
</dbReference>
<evidence type="ECO:0000256" key="1">
    <source>
        <dbReference type="ARBA" id="ARBA00022491"/>
    </source>
</evidence>
<dbReference type="RefSeq" id="WP_090112663.1">
    <property type="nucleotide sequence ID" value="NZ_FNAT01000004.1"/>
</dbReference>